<organism evidence="2 3">
    <name type="scientific">Candidatus Yanofskybacteria bacterium GW2011_GWE2_40_11</name>
    <dbReference type="NCBI Taxonomy" id="1619033"/>
    <lineage>
        <taxon>Bacteria</taxon>
        <taxon>Candidatus Yanofskyibacteriota</taxon>
    </lineage>
</organism>
<dbReference type="Proteomes" id="UP000034072">
    <property type="component" value="Unassembled WGS sequence"/>
</dbReference>
<accession>A0A0G0QLB0</accession>
<gene>
    <name evidence="2" type="ORF">UT75_C0003G0058</name>
</gene>
<comment type="caution">
    <text evidence="2">The sequence shown here is derived from an EMBL/GenBank/DDBJ whole genome shotgun (WGS) entry which is preliminary data.</text>
</comment>
<feature type="transmembrane region" description="Helical" evidence="1">
    <location>
        <begin position="12"/>
        <end position="33"/>
    </location>
</feature>
<name>A0A0G0QLB0_9BACT</name>
<proteinExistence type="predicted"/>
<keyword evidence="1" id="KW-0812">Transmembrane</keyword>
<dbReference type="EMBL" id="LBXZ01000003">
    <property type="protein sequence ID" value="KKR40928.1"/>
    <property type="molecule type" value="Genomic_DNA"/>
</dbReference>
<evidence type="ECO:0000313" key="2">
    <source>
        <dbReference type="EMBL" id="KKR40928.1"/>
    </source>
</evidence>
<reference evidence="2 3" key="1">
    <citation type="journal article" date="2015" name="Nature">
        <title>rRNA introns, odd ribosomes, and small enigmatic genomes across a large radiation of phyla.</title>
        <authorList>
            <person name="Brown C.T."/>
            <person name="Hug L.A."/>
            <person name="Thomas B.C."/>
            <person name="Sharon I."/>
            <person name="Castelle C.J."/>
            <person name="Singh A."/>
            <person name="Wilkins M.J."/>
            <person name="Williams K.H."/>
            <person name="Banfield J.F."/>
        </authorList>
    </citation>
    <scope>NUCLEOTIDE SEQUENCE [LARGE SCALE GENOMIC DNA]</scope>
</reference>
<sequence>MDLKLLIRDKRTIYIVVVFVLILVVLASASFFYKGSLVMPPDNTKQFSIGGTVLVATAKDNGGTYTLKTALPYSKFGRSSLIDTEKLFYIDNKSVVQVLMKDENGNWATAHPTIIRDDSGKVIKVSGELANNIIREGDAITISTKENVFSVSNFHADKVTIYR</sequence>
<protein>
    <submittedName>
        <fullName evidence="2">Uncharacterized protein</fullName>
    </submittedName>
</protein>
<keyword evidence="1" id="KW-0472">Membrane</keyword>
<evidence type="ECO:0000313" key="3">
    <source>
        <dbReference type="Proteomes" id="UP000034072"/>
    </source>
</evidence>
<dbReference type="AlphaFoldDB" id="A0A0G0QLB0"/>
<evidence type="ECO:0000256" key="1">
    <source>
        <dbReference type="SAM" id="Phobius"/>
    </source>
</evidence>
<keyword evidence="1" id="KW-1133">Transmembrane helix</keyword>